<organism evidence="1 2">
    <name type="scientific">Rhodobacter capsulatus</name>
    <name type="common">Rhodopseudomonas capsulata</name>
    <dbReference type="NCBI Taxonomy" id="1061"/>
    <lineage>
        <taxon>Bacteria</taxon>
        <taxon>Pseudomonadati</taxon>
        <taxon>Pseudomonadota</taxon>
        <taxon>Alphaproteobacteria</taxon>
        <taxon>Rhodobacterales</taxon>
        <taxon>Rhodobacter group</taxon>
        <taxon>Rhodobacter</taxon>
    </lineage>
</organism>
<evidence type="ECO:0000313" key="1">
    <source>
        <dbReference type="EMBL" id="SDG21560.1"/>
    </source>
</evidence>
<dbReference type="RefSeq" id="WP_074556179.1">
    <property type="nucleotide sequence ID" value="NZ_CP119563.1"/>
</dbReference>
<dbReference type="OrthoDB" id="2059848at2"/>
<evidence type="ECO:0000313" key="2">
    <source>
        <dbReference type="Proteomes" id="UP000183812"/>
    </source>
</evidence>
<proteinExistence type="predicted"/>
<name>A0A1G7SH65_RHOCA</name>
<accession>A0A1G7SH65</accession>
<reference evidence="1 2" key="1">
    <citation type="submission" date="2016-10" db="EMBL/GenBank/DDBJ databases">
        <authorList>
            <person name="de Groot N.N."/>
        </authorList>
    </citation>
    <scope>NUCLEOTIDE SEQUENCE [LARGE SCALE GENOMIC DNA]</scope>
    <source>
        <strain evidence="2">DSM 938 / 37b4</strain>
    </source>
</reference>
<dbReference type="EMBL" id="FNAY01000040">
    <property type="protein sequence ID" value="SDG21560.1"/>
    <property type="molecule type" value="Genomic_DNA"/>
</dbReference>
<evidence type="ECO:0008006" key="3">
    <source>
        <dbReference type="Google" id="ProtNLM"/>
    </source>
</evidence>
<gene>
    <name evidence="1" type="ORF">SAMN04244550_03602</name>
</gene>
<sequence length="128" mass="12936">MGERNTISREGRRFSYPMAAGVTIYAGNVVVMQSGAAKEGLVATGLVAVGIAEATVVNSGAAGASMIDAVAGTYRLDNDAVDPVGLTDIGNDCYLTGPASVAKTNGTGTRSRAGRVRAVDADGVWVTI</sequence>
<dbReference type="AlphaFoldDB" id="A0A1G7SH65"/>
<dbReference type="Proteomes" id="UP000183812">
    <property type="component" value="Unassembled WGS sequence"/>
</dbReference>
<protein>
    <recommendedName>
        <fullName evidence="3">DUF2190 family protein</fullName>
    </recommendedName>
</protein>